<dbReference type="EMBL" id="CAJMWZ010001033">
    <property type="protein sequence ID" value="CAE6430594.1"/>
    <property type="molecule type" value="Genomic_DNA"/>
</dbReference>
<organism evidence="1 2">
    <name type="scientific">Rhizoctonia solani</name>
    <dbReference type="NCBI Taxonomy" id="456999"/>
    <lineage>
        <taxon>Eukaryota</taxon>
        <taxon>Fungi</taxon>
        <taxon>Dikarya</taxon>
        <taxon>Basidiomycota</taxon>
        <taxon>Agaricomycotina</taxon>
        <taxon>Agaricomycetes</taxon>
        <taxon>Cantharellales</taxon>
        <taxon>Ceratobasidiaceae</taxon>
        <taxon>Rhizoctonia</taxon>
    </lineage>
</organism>
<comment type="caution">
    <text evidence="1">The sequence shown here is derived from an EMBL/GenBank/DDBJ whole genome shotgun (WGS) entry which is preliminary data.</text>
</comment>
<evidence type="ECO:0000313" key="2">
    <source>
        <dbReference type="Proteomes" id="UP000663850"/>
    </source>
</evidence>
<proteinExistence type="predicted"/>
<sequence length="112" mass="12288">MVVSSEGLFYSYTIDLDNGGECVLNKQYSLLDSAEDSNDPSPTERPRLPPGISAYEIWSITFDLGGTITSNEATSPRECPDIIKIHDYLEANKSMFELVLTGSTCARLLGHP</sequence>
<dbReference type="Proteomes" id="UP000663850">
    <property type="component" value="Unassembled WGS sequence"/>
</dbReference>
<evidence type="ECO:0000313" key="1">
    <source>
        <dbReference type="EMBL" id="CAE6430594.1"/>
    </source>
</evidence>
<dbReference type="AlphaFoldDB" id="A0A8H2XMA5"/>
<accession>A0A8H2XMA5</accession>
<name>A0A8H2XMA5_9AGAM</name>
<reference evidence="1" key="1">
    <citation type="submission" date="2021-01" db="EMBL/GenBank/DDBJ databases">
        <authorList>
            <person name="Kaushik A."/>
        </authorList>
    </citation>
    <scope>NUCLEOTIDE SEQUENCE</scope>
    <source>
        <strain evidence="1">Type strain: AG8-Rh-89/</strain>
    </source>
</reference>
<protein>
    <submittedName>
        <fullName evidence="1">Uncharacterized protein</fullName>
    </submittedName>
</protein>
<gene>
    <name evidence="1" type="ORF">RDB_LOCUS19026</name>
</gene>